<organism evidence="10 11">
    <name type="scientific">Actinopolymorpha cephalotaxi</name>
    <dbReference type="NCBI Taxonomy" id="504797"/>
    <lineage>
        <taxon>Bacteria</taxon>
        <taxon>Bacillati</taxon>
        <taxon>Actinomycetota</taxon>
        <taxon>Actinomycetes</taxon>
        <taxon>Propionibacteriales</taxon>
        <taxon>Actinopolymorphaceae</taxon>
        <taxon>Actinopolymorpha</taxon>
    </lineage>
</organism>
<feature type="transmembrane region" description="Helical" evidence="7">
    <location>
        <begin position="149"/>
        <end position="173"/>
    </location>
</feature>
<dbReference type="GO" id="GO:0005886">
    <property type="term" value="C:plasma membrane"/>
    <property type="evidence" value="ECO:0007669"/>
    <property type="project" value="UniProtKB-SubCell"/>
</dbReference>
<proteinExistence type="inferred from homology"/>
<evidence type="ECO:0000256" key="5">
    <source>
        <dbReference type="ARBA" id="ARBA00022989"/>
    </source>
</evidence>
<feature type="transmembrane region" description="Helical" evidence="7">
    <location>
        <begin position="68"/>
        <end position="91"/>
    </location>
</feature>
<dbReference type="PANTHER" id="PTHR42709:SF6">
    <property type="entry name" value="UNDECAPRENYL PHOSPHATE TRANSPORTER A"/>
    <property type="match status" value="1"/>
</dbReference>
<evidence type="ECO:0000256" key="1">
    <source>
        <dbReference type="ARBA" id="ARBA00004651"/>
    </source>
</evidence>
<evidence type="ECO:0000256" key="6">
    <source>
        <dbReference type="ARBA" id="ARBA00023136"/>
    </source>
</evidence>
<dbReference type="AlphaFoldDB" id="A0A1I2UJU0"/>
<evidence type="ECO:0000313" key="9">
    <source>
        <dbReference type="EMBL" id="NYH86543.1"/>
    </source>
</evidence>
<keyword evidence="12" id="KW-1185">Reference proteome</keyword>
<dbReference type="Proteomes" id="UP000199052">
    <property type="component" value="Unassembled WGS sequence"/>
</dbReference>
<dbReference type="EMBL" id="JACBZA010000001">
    <property type="protein sequence ID" value="NYH86543.1"/>
    <property type="molecule type" value="Genomic_DNA"/>
</dbReference>
<dbReference type="InterPro" id="IPR051311">
    <property type="entry name" value="DedA_domain"/>
</dbReference>
<dbReference type="EMBL" id="FOOI01000008">
    <property type="protein sequence ID" value="SFG75106.1"/>
    <property type="molecule type" value="Genomic_DNA"/>
</dbReference>
<name>A0A1I2UJU0_9ACTN</name>
<evidence type="ECO:0000256" key="7">
    <source>
        <dbReference type="SAM" id="Phobius"/>
    </source>
</evidence>
<reference evidence="9 12" key="2">
    <citation type="submission" date="2020-07" db="EMBL/GenBank/DDBJ databases">
        <title>Sequencing the genomes of 1000 actinobacteria strains.</title>
        <authorList>
            <person name="Klenk H.-P."/>
        </authorList>
    </citation>
    <scope>NUCLEOTIDE SEQUENCE [LARGE SCALE GENOMIC DNA]</scope>
    <source>
        <strain evidence="9 12">DSM 45117</strain>
    </source>
</reference>
<feature type="transmembrane region" description="Helical" evidence="7">
    <location>
        <begin position="185"/>
        <end position="206"/>
    </location>
</feature>
<reference evidence="10 11" key="1">
    <citation type="submission" date="2016-10" db="EMBL/GenBank/DDBJ databases">
        <authorList>
            <person name="de Groot N.N."/>
        </authorList>
    </citation>
    <scope>NUCLEOTIDE SEQUENCE [LARGE SCALE GENOMIC DNA]</scope>
    <source>
        <strain evidence="10 11">CPCC 202808</strain>
    </source>
</reference>
<evidence type="ECO:0000256" key="2">
    <source>
        <dbReference type="ARBA" id="ARBA00010792"/>
    </source>
</evidence>
<dbReference type="Proteomes" id="UP000533017">
    <property type="component" value="Unassembled WGS sequence"/>
</dbReference>
<evidence type="ECO:0000259" key="8">
    <source>
        <dbReference type="Pfam" id="PF09335"/>
    </source>
</evidence>
<sequence length="245" mass="26484">MSAMTVAAKAEPTGGIVGWVTGLMEKLGSPGAGVAVFLENLFPPIPSELILPLAGFAASRGDLSLVGAIGWTTLGSTLGALVLYFLGAAVGRERTRGLVRKLPLVKVSDVDRTEEWFLRHGRSTVFFGRMVPLFRSMISIPAGVERMPLMLFVPLTAAGSALWNSALILAGYFLGEHWSLVEVYVGMFSTAIVAVAALVVVAFVAVRLLRRERDQVGDDGVDRDGEWVERRTRRGRRRLGDETAE</sequence>
<dbReference type="STRING" id="504797.SAMN05421678_108126"/>
<dbReference type="PANTHER" id="PTHR42709">
    <property type="entry name" value="ALKALINE PHOSPHATASE LIKE PROTEIN"/>
    <property type="match status" value="1"/>
</dbReference>
<evidence type="ECO:0000313" key="12">
    <source>
        <dbReference type="Proteomes" id="UP000533017"/>
    </source>
</evidence>
<keyword evidence="3" id="KW-1003">Cell membrane</keyword>
<evidence type="ECO:0000256" key="3">
    <source>
        <dbReference type="ARBA" id="ARBA00022475"/>
    </source>
</evidence>
<accession>A0A1I2UJU0</accession>
<gene>
    <name evidence="9" type="ORF">FHR37_005394</name>
    <name evidence="10" type="ORF">SAMN05421678_108126</name>
</gene>
<comment type="subcellular location">
    <subcellularLocation>
        <location evidence="1">Cell membrane</location>
        <topology evidence="1">Multi-pass membrane protein</topology>
    </subcellularLocation>
</comment>
<keyword evidence="4 7" id="KW-0812">Transmembrane</keyword>
<evidence type="ECO:0000313" key="10">
    <source>
        <dbReference type="EMBL" id="SFG75106.1"/>
    </source>
</evidence>
<protein>
    <submittedName>
        <fullName evidence="9">Membrane protein DedA with SNARE-associated domain</fullName>
    </submittedName>
    <submittedName>
        <fullName evidence="10">Membrane protein DedA, SNARE-associated domain</fullName>
    </submittedName>
</protein>
<keyword evidence="6 7" id="KW-0472">Membrane</keyword>
<dbReference type="Pfam" id="PF09335">
    <property type="entry name" value="VTT_dom"/>
    <property type="match status" value="1"/>
</dbReference>
<keyword evidence="5 7" id="KW-1133">Transmembrane helix</keyword>
<evidence type="ECO:0000256" key="4">
    <source>
        <dbReference type="ARBA" id="ARBA00022692"/>
    </source>
</evidence>
<feature type="domain" description="VTT" evidence="8">
    <location>
        <begin position="45"/>
        <end position="172"/>
    </location>
</feature>
<evidence type="ECO:0000313" key="11">
    <source>
        <dbReference type="Proteomes" id="UP000199052"/>
    </source>
</evidence>
<dbReference type="InterPro" id="IPR032816">
    <property type="entry name" value="VTT_dom"/>
</dbReference>
<comment type="similarity">
    <text evidence="2">Belongs to the DedA family.</text>
</comment>